<dbReference type="CDD" id="cd16282">
    <property type="entry name" value="metallo-hydrolase-like_MBL-fold"/>
    <property type="match status" value="1"/>
</dbReference>
<feature type="domain" description="Metallo-beta-lactamase" evidence="2">
    <location>
        <begin position="29"/>
        <end position="231"/>
    </location>
</feature>
<evidence type="ECO:0000259" key="2">
    <source>
        <dbReference type="SMART" id="SM00849"/>
    </source>
</evidence>
<accession>A0A3S0HTX8</accession>
<dbReference type="PANTHER" id="PTHR42951">
    <property type="entry name" value="METALLO-BETA-LACTAMASE DOMAIN-CONTAINING"/>
    <property type="match status" value="1"/>
</dbReference>
<dbReference type="Pfam" id="PF00753">
    <property type="entry name" value="Lactamase_B"/>
    <property type="match status" value="1"/>
</dbReference>
<protein>
    <submittedName>
        <fullName evidence="3">MBL fold metallo-hydrolase</fullName>
    </submittedName>
</protein>
<dbReference type="EMBL" id="RXMA01000038">
    <property type="protein sequence ID" value="RTR14620.1"/>
    <property type="molecule type" value="Genomic_DNA"/>
</dbReference>
<reference evidence="3 4" key="1">
    <citation type="submission" date="2018-12" db="EMBL/GenBank/DDBJ databases">
        <authorList>
            <person name="Yang Y."/>
        </authorList>
    </citation>
    <scope>NUCLEOTIDE SEQUENCE [LARGE SCALE GENOMIC DNA]</scope>
    <source>
        <strain evidence="3 4">L-25-5w-1</strain>
    </source>
</reference>
<dbReference type="SUPFAM" id="SSF56281">
    <property type="entry name" value="Metallo-hydrolase/oxidoreductase"/>
    <property type="match status" value="1"/>
</dbReference>
<dbReference type="InterPro" id="IPR050855">
    <property type="entry name" value="NDM-1-like"/>
</dbReference>
<evidence type="ECO:0000313" key="3">
    <source>
        <dbReference type="EMBL" id="RTR14620.1"/>
    </source>
</evidence>
<sequence length="335" mass="37024">MSRWTFTKGLHDLGNGCLAYLQPDGGWGYSNAGLIVDGDRTLLVDTLFDKPLTAEMLASMRSAIPAAKRIDRVVNTHAHPDHTAGNALVADSEIIASLATFEDMKRMSEGVDPIQKIMTNWQNFGEAGAYLHEVMGSRFDIAEREHVLPTRHFDSEMDLTVGDKQVHLKKIGPAHSRGDTLVHVPKDRILFSGDVLFNQVHPAIVSVNIANWIEACDHVLTLDVDVIVPGHGPIADLNAVRTQRDYLQYFQVEARKRFDAGMPVAEAALDISIDAFRGWADEERIFITVANLYQSFGAPPPPMLDMMALAGRYRRDKMACGPGCTHQHHSHTHGG</sequence>
<dbReference type="OrthoDB" id="420651at2"/>
<keyword evidence="4" id="KW-1185">Reference proteome</keyword>
<dbReference type="GO" id="GO:0016787">
    <property type="term" value="F:hydrolase activity"/>
    <property type="evidence" value="ECO:0007669"/>
    <property type="project" value="UniProtKB-KW"/>
</dbReference>
<name>A0A3S0HTX8_9PROT</name>
<dbReference type="Gene3D" id="3.60.15.10">
    <property type="entry name" value="Ribonuclease Z/Hydroxyacylglutathione hydrolase-like"/>
    <property type="match status" value="1"/>
</dbReference>
<comment type="caution">
    <text evidence="3">The sequence shown here is derived from an EMBL/GenBank/DDBJ whole genome shotgun (WGS) entry which is preliminary data.</text>
</comment>
<proteinExistence type="inferred from homology"/>
<organism evidence="3 4">
    <name type="scientific">Azospirillum griseum</name>
    <dbReference type="NCBI Taxonomy" id="2496639"/>
    <lineage>
        <taxon>Bacteria</taxon>
        <taxon>Pseudomonadati</taxon>
        <taxon>Pseudomonadota</taxon>
        <taxon>Alphaproteobacteria</taxon>
        <taxon>Rhodospirillales</taxon>
        <taxon>Azospirillaceae</taxon>
        <taxon>Azospirillum</taxon>
    </lineage>
</organism>
<comment type="similarity">
    <text evidence="1">Belongs to the metallo-beta-lactamase superfamily. Class-B beta-lactamase family.</text>
</comment>
<dbReference type="AlphaFoldDB" id="A0A3S0HTX8"/>
<evidence type="ECO:0000256" key="1">
    <source>
        <dbReference type="ARBA" id="ARBA00005250"/>
    </source>
</evidence>
<dbReference type="SMART" id="SM00849">
    <property type="entry name" value="Lactamase_B"/>
    <property type="match status" value="1"/>
</dbReference>
<keyword evidence="3" id="KW-0378">Hydrolase</keyword>
<dbReference type="InterPro" id="IPR001279">
    <property type="entry name" value="Metallo-B-lactamas"/>
</dbReference>
<evidence type="ECO:0000313" key="4">
    <source>
        <dbReference type="Proteomes" id="UP000277007"/>
    </source>
</evidence>
<dbReference type="InterPro" id="IPR036866">
    <property type="entry name" value="RibonucZ/Hydroxyglut_hydro"/>
</dbReference>
<dbReference type="RefSeq" id="WP_126620167.1">
    <property type="nucleotide sequence ID" value="NZ_JBHUCY010000032.1"/>
</dbReference>
<dbReference type="GO" id="GO:0017001">
    <property type="term" value="P:antibiotic catabolic process"/>
    <property type="evidence" value="ECO:0007669"/>
    <property type="project" value="UniProtKB-ARBA"/>
</dbReference>
<gene>
    <name evidence="3" type="ORF">EJ903_23770</name>
</gene>
<dbReference type="PANTHER" id="PTHR42951:SF4">
    <property type="entry name" value="ACYL-COENZYME A THIOESTERASE MBLAC2"/>
    <property type="match status" value="1"/>
</dbReference>
<dbReference type="Proteomes" id="UP000277007">
    <property type="component" value="Unassembled WGS sequence"/>
</dbReference>